<sequence length="826" mass="90886">MAITLGSLCVSKALNRHKEDVEYHLELNHWLKVIELISTVEKDLNNFFPQSLMKLPGRWPYWKAEALARTKNTSLAKIEIGCWKHAAGSRTCRSQPPTPRMRGTRRAGGVLTQASVWKSPEKLSGHDSDGSLFTTTGSQLTTPLDRPSHPPSRHILWRVLDVQGMYDFLGLWCSKEGGWARWLDGNCTTKSIESPSWKHLLSEAYIQCLRLQRSVPGWPSGARLQVMQHDYKLQSYTLHAACLITMDWLLSLEAMTVRLSPSSWPETERHITYRGHQATIASVAISSSSSWISSASLDSVVSDALKQHSPRQLRLSLIAQRWDLGMDFAERAMAEVQNQESTLNALRYGVGRADAPIRRLAGLQGDGLFASSRRHPLSGKARRSSSGHNSDGSLFTTGSQLTTPLDHPSHPPSHHILWRVLDVQGMNSSLGLWCSKEGGWALICSTFLPHAPLGYLVVVAVDLLSAPGLGGVGVVAIAAGARDVCAIRPVVAAGDALLATVSADGTGKVWSTNELNSPLKLSWGYDSFQDKPAALAVPDRPSAAAELSVKNAHGQLVKITPTSVAVVWSDRKKVAVSYTNSVIKLFELQNGNVLLCLKCDKTFKINPYNPLILAAVAKVYQVAVHVAHSSVASVRFSRAKILFELGEFEESKTELEKLVDMVPTEFNVQFLLGMIYMQLGQKNLAIKQLTFSIELDPKAIHVIKKLLEQLHHLHHQQPVSSSSTAAASSSSDESKLIGLMLSDMGSNNLSDPMSDKPIEHGSPTWDRTQLSDPMSHKPIEQSLFDMASDRIVRSHVGQTCRTGLSDIASDNHVRCRVGQARRIYFF</sequence>
<dbReference type="PROSITE" id="PS50005">
    <property type="entry name" value="TPR"/>
    <property type="match status" value="1"/>
</dbReference>
<accession>A0A2N5TPE0</accession>
<name>A0A2N5TPE0_9BASI</name>
<gene>
    <name evidence="3" type="ORF">PCASD_20050</name>
</gene>
<dbReference type="EMBL" id="PGCI01000412">
    <property type="protein sequence ID" value="PLW27342.1"/>
    <property type="molecule type" value="Genomic_DNA"/>
</dbReference>
<dbReference type="Gene3D" id="1.25.40.10">
    <property type="entry name" value="Tetratricopeptide repeat domain"/>
    <property type="match status" value="1"/>
</dbReference>
<evidence type="ECO:0000256" key="2">
    <source>
        <dbReference type="SAM" id="MobiDB-lite"/>
    </source>
</evidence>
<dbReference type="PANTHER" id="PTHR15653:SF0">
    <property type="entry name" value="CONNECTOR OF KINASE TO AP-1, ISOFORM E"/>
    <property type="match status" value="1"/>
</dbReference>
<dbReference type="Pfam" id="PF13181">
    <property type="entry name" value="TPR_8"/>
    <property type="match status" value="1"/>
</dbReference>
<evidence type="ECO:0000313" key="4">
    <source>
        <dbReference type="Proteomes" id="UP000235392"/>
    </source>
</evidence>
<feature type="region of interest" description="Disordered" evidence="2">
    <location>
        <begin position="120"/>
        <end position="147"/>
    </location>
</feature>
<evidence type="ECO:0000256" key="1">
    <source>
        <dbReference type="PROSITE-ProRule" id="PRU00339"/>
    </source>
</evidence>
<dbReference type="InterPro" id="IPR015943">
    <property type="entry name" value="WD40/YVTN_repeat-like_dom_sf"/>
</dbReference>
<feature type="region of interest" description="Disordered" evidence="2">
    <location>
        <begin position="371"/>
        <end position="408"/>
    </location>
</feature>
<dbReference type="InterPro" id="IPR019734">
    <property type="entry name" value="TPR_rpt"/>
</dbReference>
<dbReference type="AlphaFoldDB" id="A0A2N5TPE0"/>
<keyword evidence="1" id="KW-0802">TPR repeat</keyword>
<dbReference type="SUPFAM" id="SSF48452">
    <property type="entry name" value="TPR-like"/>
    <property type="match status" value="1"/>
</dbReference>
<feature type="compositionally biased region" description="Basic residues" evidence="2">
    <location>
        <begin position="372"/>
        <end position="385"/>
    </location>
</feature>
<reference evidence="3 4" key="1">
    <citation type="submission" date="2017-11" db="EMBL/GenBank/DDBJ databases">
        <title>De novo assembly and phasing of dikaryotic genomes from two isolates of Puccinia coronata f. sp. avenae, the causal agent of oat crown rust.</title>
        <authorList>
            <person name="Miller M.E."/>
            <person name="Zhang Y."/>
            <person name="Omidvar V."/>
            <person name="Sperschneider J."/>
            <person name="Schwessinger B."/>
            <person name="Raley C."/>
            <person name="Palmer J.M."/>
            <person name="Garnica D."/>
            <person name="Upadhyaya N."/>
            <person name="Rathjen J."/>
            <person name="Taylor J.M."/>
            <person name="Park R.F."/>
            <person name="Dodds P.N."/>
            <person name="Hirsch C.D."/>
            <person name="Kianian S.F."/>
            <person name="Figueroa M."/>
        </authorList>
    </citation>
    <scope>NUCLEOTIDE SEQUENCE [LARGE SCALE GENOMIC DNA]</scope>
    <source>
        <strain evidence="3">12SD80</strain>
    </source>
</reference>
<comment type="caution">
    <text evidence="3">The sequence shown here is derived from an EMBL/GenBank/DDBJ whole genome shotgun (WGS) entry which is preliminary data.</text>
</comment>
<dbReference type="InterPro" id="IPR036322">
    <property type="entry name" value="WD40_repeat_dom_sf"/>
</dbReference>
<dbReference type="PANTHER" id="PTHR15653">
    <property type="entry name" value="STRIATIN"/>
    <property type="match status" value="1"/>
</dbReference>
<feature type="compositionally biased region" description="Polar residues" evidence="2">
    <location>
        <begin position="386"/>
        <end position="403"/>
    </location>
</feature>
<feature type="compositionally biased region" description="Basic and acidic residues" evidence="2">
    <location>
        <begin position="120"/>
        <end position="129"/>
    </location>
</feature>
<protein>
    <submittedName>
        <fullName evidence="3">Uncharacterized protein</fullName>
    </submittedName>
</protein>
<dbReference type="Proteomes" id="UP000235392">
    <property type="component" value="Unassembled WGS sequence"/>
</dbReference>
<dbReference type="SUPFAM" id="SSF50978">
    <property type="entry name" value="WD40 repeat-like"/>
    <property type="match status" value="1"/>
</dbReference>
<dbReference type="SMART" id="SM00028">
    <property type="entry name" value="TPR"/>
    <property type="match status" value="2"/>
</dbReference>
<evidence type="ECO:0000313" key="3">
    <source>
        <dbReference type="EMBL" id="PLW27342.1"/>
    </source>
</evidence>
<dbReference type="InterPro" id="IPR011990">
    <property type="entry name" value="TPR-like_helical_dom_sf"/>
</dbReference>
<feature type="compositionally biased region" description="Polar residues" evidence="2">
    <location>
        <begin position="131"/>
        <end position="142"/>
    </location>
</feature>
<feature type="repeat" description="TPR" evidence="1">
    <location>
        <begin position="666"/>
        <end position="699"/>
    </location>
</feature>
<dbReference type="InterPro" id="IPR051488">
    <property type="entry name" value="WD_repeat_striatin"/>
</dbReference>
<proteinExistence type="predicted"/>
<dbReference type="Gene3D" id="2.130.10.10">
    <property type="entry name" value="YVTN repeat-like/Quinoprotein amine dehydrogenase"/>
    <property type="match status" value="1"/>
</dbReference>
<organism evidence="3 4">
    <name type="scientific">Puccinia coronata f. sp. avenae</name>
    <dbReference type="NCBI Taxonomy" id="200324"/>
    <lineage>
        <taxon>Eukaryota</taxon>
        <taxon>Fungi</taxon>
        <taxon>Dikarya</taxon>
        <taxon>Basidiomycota</taxon>
        <taxon>Pucciniomycotina</taxon>
        <taxon>Pucciniomycetes</taxon>
        <taxon>Pucciniales</taxon>
        <taxon>Pucciniaceae</taxon>
        <taxon>Puccinia</taxon>
    </lineage>
</organism>